<dbReference type="SUPFAM" id="SSF49265">
    <property type="entry name" value="Fibronectin type III"/>
    <property type="match status" value="1"/>
</dbReference>
<feature type="chain" id="PRO_5042834432" description="Fibronectin type-III domain-containing protein" evidence="1">
    <location>
        <begin position="35"/>
        <end position="282"/>
    </location>
</feature>
<dbReference type="GeneID" id="109583572"/>
<reference evidence="2" key="2">
    <citation type="submission" date="2024-06" db="UniProtKB">
        <authorList>
            <consortium name="EnsemblMetazoa"/>
        </authorList>
    </citation>
    <scope>IDENTIFICATION</scope>
</reference>
<keyword evidence="1" id="KW-0732">Signal</keyword>
<name>A0AAN0JCS3_AMPQE</name>
<evidence type="ECO:0000256" key="1">
    <source>
        <dbReference type="SAM" id="SignalP"/>
    </source>
</evidence>
<evidence type="ECO:0000313" key="3">
    <source>
        <dbReference type="Proteomes" id="UP000007879"/>
    </source>
</evidence>
<dbReference type="RefSeq" id="XP_019854546.1">
    <property type="nucleotide sequence ID" value="XM_019998987.1"/>
</dbReference>
<organism evidence="2 3">
    <name type="scientific">Amphimedon queenslandica</name>
    <name type="common">Sponge</name>
    <dbReference type="NCBI Taxonomy" id="400682"/>
    <lineage>
        <taxon>Eukaryota</taxon>
        <taxon>Metazoa</taxon>
        <taxon>Porifera</taxon>
        <taxon>Demospongiae</taxon>
        <taxon>Heteroscleromorpha</taxon>
        <taxon>Haplosclerida</taxon>
        <taxon>Niphatidae</taxon>
        <taxon>Amphimedon</taxon>
    </lineage>
</organism>
<evidence type="ECO:0000313" key="2">
    <source>
        <dbReference type="EnsemblMetazoa" id="XP_019854546.1"/>
    </source>
</evidence>
<dbReference type="KEGG" id="aqu:109583572"/>
<sequence length="282" mass="30599">MGEVGCSCLKQGKMLGKMLISVLSLSLAIYSVDSCSTVSRSGVSLTGICPNDSFIVPVGTTLSYECTIGGFTQDYVLYWNVSGTAYNCFNYKPPGISVSLDGSFKIMPNNSEYYIQCGMCKGLNCLLSDDVQEFIATKSIQLIAFGPPSSLSHELRDNDTVKLSWSTPSLPPSVNEDDVSFTYNIMIMESTNSSLTVTDINITNSTYVIISSANINGYAKCTSYQWGVRVAGSLSYGFTNVTMAKEIFTLISGSKISNELAVINDTIEFNRLLSDTTQFITT</sequence>
<evidence type="ECO:0008006" key="4">
    <source>
        <dbReference type="Google" id="ProtNLM"/>
    </source>
</evidence>
<protein>
    <recommendedName>
        <fullName evidence="4">Fibronectin type-III domain-containing protein</fullName>
    </recommendedName>
</protein>
<keyword evidence="3" id="KW-1185">Reference proteome</keyword>
<dbReference type="InterPro" id="IPR036116">
    <property type="entry name" value="FN3_sf"/>
</dbReference>
<dbReference type="AlphaFoldDB" id="A0AAN0JCS3"/>
<reference evidence="3" key="1">
    <citation type="journal article" date="2010" name="Nature">
        <title>The Amphimedon queenslandica genome and the evolution of animal complexity.</title>
        <authorList>
            <person name="Srivastava M."/>
            <person name="Simakov O."/>
            <person name="Chapman J."/>
            <person name="Fahey B."/>
            <person name="Gauthier M.E."/>
            <person name="Mitros T."/>
            <person name="Richards G.S."/>
            <person name="Conaco C."/>
            <person name="Dacre M."/>
            <person name="Hellsten U."/>
            <person name="Larroux C."/>
            <person name="Putnam N.H."/>
            <person name="Stanke M."/>
            <person name="Adamska M."/>
            <person name="Darling A."/>
            <person name="Degnan S.M."/>
            <person name="Oakley T.H."/>
            <person name="Plachetzki D.C."/>
            <person name="Zhai Y."/>
            <person name="Adamski M."/>
            <person name="Calcino A."/>
            <person name="Cummins S.F."/>
            <person name="Goodstein D.M."/>
            <person name="Harris C."/>
            <person name="Jackson D.J."/>
            <person name="Leys S.P."/>
            <person name="Shu S."/>
            <person name="Woodcroft B.J."/>
            <person name="Vervoort M."/>
            <person name="Kosik K.S."/>
            <person name="Manning G."/>
            <person name="Degnan B.M."/>
            <person name="Rokhsar D.S."/>
        </authorList>
    </citation>
    <scope>NUCLEOTIDE SEQUENCE [LARGE SCALE GENOMIC DNA]</scope>
</reference>
<proteinExistence type="predicted"/>
<dbReference type="Proteomes" id="UP000007879">
    <property type="component" value="Unassembled WGS sequence"/>
</dbReference>
<accession>A0AAN0JCS3</accession>
<feature type="signal peptide" evidence="1">
    <location>
        <begin position="1"/>
        <end position="34"/>
    </location>
</feature>
<dbReference type="EnsemblMetazoa" id="XM_019998987.1">
    <property type="protein sequence ID" value="XP_019854546.1"/>
    <property type="gene ID" value="LOC109583572"/>
</dbReference>